<protein>
    <submittedName>
        <fullName evidence="2">Uncharacterized protein</fullName>
    </submittedName>
</protein>
<evidence type="ECO:0000313" key="2">
    <source>
        <dbReference type="EMBL" id="TCD65358.1"/>
    </source>
</evidence>
<evidence type="ECO:0000256" key="1">
    <source>
        <dbReference type="SAM" id="MobiDB-lite"/>
    </source>
</evidence>
<proteinExistence type="predicted"/>
<dbReference type="Pfam" id="PF02410">
    <property type="entry name" value="RsfS"/>
    <property type="match status" value="1"/>
</dbReference>
<organism evidence="2 3">
    <name type="scientific">Steccherinum ochraceum</name>
    <dbReference type="NCBI Taxonomy" id="92696"/>
    <lineage>
        <taxon>Eukaryota</taxon>
        <taxon>Fungi</taxon>
        <taxon>Dikarya</taxon>
        <taxon>Basidiomycota</taxon>
        <taxon>Agaricomycotina</taxon>
        <taxon>Agaricomycetes</taxon>
        <taxon>Polyporales</taxon>
        <taxon>Steccherinaceae</taxon>
        <taxon>Steccherinum</taxon>
    </lineage>
</organism>
<accession>A0A4R0RNC5</accession>
<dbReference type="EMBL" id="RWJN01000185">
    <property type="protein sequence ID" value="TCD65358.1"/>
    <property type="molecule type" value="Genomic_DNA"/>
</dbReference>
<dbReference type="Proteomes" id="UP000292702">
    <property type="component" value="Unassembled WGS sequence"/>
</dbReference>
<feature type="region of interest" description="Disordered" evidence="1">
    <location>
        <begin position="1"/>
        <end position="40"/>
    </location>
</feature>
<comment type="caution">
    <text evidence="2">The sequence shown here is derived from an EMBL/GenBank/DDBJ whole genome shotgun (WGS) entry which is preliminary data.</text>
</comment>
<keyword evidence="3" id="KW-1185">Reference proteome</keyword>
<evidence type="ECO:0000313" key="3">
    <source>
        <dbReference type="Proteomes" id="UP000292702"/>
    </source>
</evidence>
<dbReference type="InterPro" id="IPR043519">
    <property type="entry name" value="NT_sf"/>
</dbReference>
<name>A0A4R0RNC5_9APHY</name>
<reference evidence="2 3" key="1">
    <citation type="submission" date="2018-11" db="EMBL/GenBank/DDBJ databases">
        <title>Genome assembly of Steccherinum ochraceum LE-BIN_3174, the white-rot fungus of the Steccherinaceae family (The Residual Polyporoid clade, Polyporales, Basidiomycota).</title>
        <authorList>
            <person name="Fedorova T.V."/>
            <person name="Glazunova O.A."/>
            <person name="Landesman E.O."/>
            <person name="Moiseenko K.V."/>
            <person name="Psurtseva N.V."/>
            <person name="Savinova O.S."/>
            <person name="Shakhova N.V."/>
            <person name="Tyazhelova T.V."/>
            <person name="Vasina D.V."/>
        </authorList>
    </citation>
    <scope>NUCLEOTIDE SEQUENCE [LARGE SCALE GENOMIC DNA]</scope>
    <source>
        <strain evidence="2 3">LE-BIN_3174</strain>
    </source>
</reference>
<dbReference type="OrthoDB" id="21330at2759"/>
<dbReference type="Gene3D" id="3.30.460.10">
    <property type="entry name" value="Beta Polymerase, domain 2"/>
    <property type="match status" value="1"/>
</dbReference>
<gene>
    <name evidence="2" type="ORF">EIP91_002756</name>
</gene>
<feature type="region of interest" description="Disordered" evidence="1">
    <location>
        <begin position="68"/>
        <end position="87"/>
    </location>
</feature>
<dbReference type="AlphaFoldDB" id="A0A4R0RNC5"/>
<sequence>MDPTDSGPRPLARIERSRPPHLPGADFKPTLAPLPAEIPPTSPLAHLHAALQTSPHLEPGTLLVREPVHTEAGPPLPPALPKGRRRRGGTYFGEGLGDALESGGIWSWILVAQVKDGTENRGAIESVIRLVRKTLLTSTPPLPLPPNSKRRVNDGWAMLDAGDFAVHIVSREARQQYFPERRDFVRL</sequence>